<evidence type="ECO:0000256" key="1">
    <source>
        <dbReference type="SAM" id="Phobius"/>
    </source>
</evidence>
<dbReference type="InterPro" id="IPR001633">
    <property type="entry name" value="EAL_dom"/>
</dbReference>
<comment type="caution">
    <text evidence="4">The sequence shown here is derived from an EMBL/GenBank/DDBJ whole genome shotgun (WGS) entry which is preliminary data.</text>
</comment>
<proteinExistence type="predicted"/>
<dbReference type="SUPFAM" id="SSF141868">
    <property type="entry name" value="EAL domain-like"/>
    <property type="match status" value="1"/>
</dbReference>
<dbReference type="AlphaFoldDB" id="A0A657LVL5"/>
<dbReference type="Gene3D" id="3.20.20.450">
    <property type="entry name" value="EAL domain"/>
    <property type="match status" value="1"/>
</dbReference>
<evidence type="ECO:0000259" key="2">
    <source>
        <dbReference type="PROSITE" id="PS50883"/>
    </source>
</evidence>
<accession>A0A657LVL5</accession>
<dbReference type="SMART" id="SM00267">
    <property type="entry name" value="GGDEF"/>
    <property type="match status" value="1"/>
</dbReference>
<dbReference type="PANTHER" id="PTHR44757:SF2">
    <property type="entry name" value="BIOFILM ARCHITECTURE MAINTENANCE PROTEIN MBAA"/>
    <property type="match status" value="1"/>
</dbReference>
<organism evidence="4 5">
    <name type="scientific">Pararhizobium antarcticum</name>
    <dbReference type="NCBI Taxonomy" id="1798805"/>
    <lineage>
        <taxon>Bacteria</taxon>
        <taxon>Pseudomonadati</taxon>
        <taxon>Pseudomonadota</taxon>
        <taxon>Alphaproteobacteria</taxon>
        <taxon>Hyphomicrobiales</taxon>
        <taxon>Rhizobiaceae</taxon>
        <taxon>Rhizobium/Agrobacterium group</taxon>
        <taxon>Pararhizobium</taxon>
    </lineage>
</organism>
<dbReference type="EMBL" id="LSRP01000071">
    <property type="protein sequence ID" value="OJF99440.1"/>
    <property type="molecule type" value="Genomic_DNA"/>
</dbReference>
<sequence>MIALLLVPILLLGWLFISQSRKDIAFAERERLGVAYLKIVVPLFDCCKTTERLPGANTGAAFLGERGNFDAVFASETLSDAVALTLVDPAADQAAMSDSVQALITRIGDQSNLILDPDLDSYYLMDAVLIRIPVILLAMQKLQSARDDGDEQGGDANAISTRILIEAVRLRDAVKSLNAAYAASLRASIPGGMTVELRERLETLSQKLNFFAHPDRMRLTEAADGAALKAELEEGLSALFQGAIIQLDALLVQRIEGFQSRLYGALGVVVAVAAAAVFLANGVFRTVLTTLDETIVFLADHDEMTKLKNRQAFSSIVDEAFLNVRKARFALHKADLDGFKAINDAYGHHVGDHLIKTMALRLVALAGADGSVGRSGGDEFVILQPDAQDPQSVNAYAERIIQQLHAPVSFDGHMIQLSASVGSAIAMTHGNDEPRLMQAADIALHASKLEGKDRACIFSIDMELAQKQRLSLERLVRSATEQKLFSLAYQPQYDVTGTKITCFEALLRLRNAHGDPVSPVLFIPVAEKLGLIRILETGSCSAPAPRLSPGLRMLFLPSTSLHCNCIEAMSST</sequence>
<dbReference type="InterPro" id="IPR052155">
    <property type="entry name" value="Biofilm_reg_signaling"/>
</dbReference>
<dbReference type="PANTHER" id="PTHR44757">
    <property type="entry name" value="DIGUANYLATE CYCLASE DGCP"/>
    <property type="match status" value="1"/>
</dbReference>
<dbReference type="Pfam" id="PF00563">
    <property type="entry name" value="EAL"/>
    <property type="match status" value="1"/>
</dbReference>
<dbReference type="CDD" id="cd01949">
    <property type="entry name" value="GGDEF"/>
    <property type="match status" value="1"/>
</dbReference>
<dbReference type="PROSITE" id="PS50883">
    <property type="entry name" value="EAL"/>
    <property type="match status" value="1"/>
</dbReference>
<keyword evidence="1" id="KW-1133">Transmembrane helix</keyword>
<keyword evidence="1" id="KW-0472">Membrane</keyword>
<dbReference type="InterPro" id="IPR043128">
    <property type="entry name" value="Rev_trsase/Diguanyl_cyclase"/>
</dbReference>
<dbReference type="InterPro" id="IPR035919">
    <property type="entry name" value="EAL_sf"/>
</dbReference>
<reference evidence="4 5" key="1">
    <citation type="submission" date="2016-02" db="EMBL/GenBank/DDBJ databases">
        <title>Genome sequencing of a beta-galactosidase producing bacteria Rhizobium sp. 59.</title>
        <authorList>
            <person name="Wang D."/>
            <person name="Kot W."/>
            <person name="Qin Y."/>
            <person name="Hansen L."/>
            <person name="Naqvi K."/>
            <person name="Rensing C."/>
        </authorList>
    </citation>
    <scope>NUCLEOTIDE SEQUENCE [LARGE SCALE GENOMIC DNA]</scope>
    <source>
        <strain evidence="4 5">59</strain>
    </source>
</reference>
<feature type="transmembrane region" description="Helical" evidence="1">
    <location>
        <begin position="262"/>
        <end position="284"/>
    </location>
</feature>
<feature type="domain" description="GGDEF" evidence="3">
    <location>
        <begin position="327"/>
        <end position="460"/>
    </location>
</feature>
<dbReference type="PROSITE" id="PS50887">
    <property type="entry name" value="GGDEF"/>
    <property type="match status" value="1"/>
</dbReference>
<feature type="domain" description="EAL" evidence="2">
    <location>
        <begin position="469"/>
        <end position="572"/>
    </location>
</feature>
<keyword evidence="1" id="KW-0812">Transmembrane</keyword>
<dbReference type="Pfam" id="PF00990">
    <property type="entry name" value="GGDEF"/>
    <property type="match status" value="1"/>
</dbReference>
<protein>
    <submittedName>
        <fullName evidence="4">Uncharacterized protein</fullName>
    </submittedName>
</protein>
<gene>
    <name evidence="4" type="ORF">AX760_13225</name>
</gene>
<dbReference type="SUPFAM" id="SSF55073">
    <property type="entry name" value="Nucleotide cyclase"/>
    <property type="match status" value="1"/>
</dbReference>
<dbReference type="Gene3D" id="3.30.70.270">
    <property type="match status" value="1"/>
</dbReference>
<keyword evidence="5" id="KW-1185">Reference proteome</keyword>
<evidence type="ECO:0000313" key="5">
    <source>
        <dbReference type="Proteomes" id="UP000182661"/>
    </source>
</evidence>
<evidence type="ECO:0000313" key="4">
    <source>
        <dbReference type="EMBL" id="OJF99440.1"/>
    </source>
</evidence>
<dbReference type="InterPro" id="IPR000160">
    <property type="entry name" value="GGDEF_dom"/>
</dbReference>
<dbReference type="InterPro" id="IPR029787">
    <property type="entry name" value="Nucleotide_cyclase"/>
</dbReference>
<dbReference type="NCBIfam" id="TIGR00254">
    <property type="entry name" value="GGDEF"/>
    <property type="match status" value="1"/>
</dbReference>
<name>A0A657LVL5_9HYPH</name>
<evidence type="ECO:0000259" key="3">
    <source>
        <dbReference type="PROSITE" id="PS50887"/>
    </source>
</evidence>
<dbReference type="Proteomes" id="UP000182661">
    <property type="component" value="Unassembled WGS sequence"/>
</dbReference>